<dbReference type="PANTHER" id="PTHR43792">
    <property type="entry name" value="GNAT FAMILY, PUTATIVE (AFU_ORTHOLOGUE AFUA_3G00765)-RELATED-RELATED"/>
    <property type="match status" value="1"/>
</dbReference>
<organism evidence="2 3">
    <name type="scientific">Xanthomonas sacchari</name>
    <dbReference type="NCBI Taxonomy" id="56458"/>
    <lineage>
        <taxon>Bacteria</taxon>
        <taxon>Pseudomonadati</taxon>
        <taxon>Pseudomonadota</taxon>
        <taxon>Gammaproteobacteria</taxon>
        <taxon>Lysobacterales</taxon>
        <taxon>Lysobacteraceae</taxon>
        <taxon>Xanthomonas</taxon>
    </lineage>
</organism>
<dbReference type="InterPro" id="IPR051531">
    <property type="entry name" value="N-acetyltransferase"/>
</dbReference>
<comment type="caution">
    <text evidence="2">The sequence shown here is derived from an EMBL/GenBank/DDBJ whole genome shotgun (WGS) entry which is preliminary data.</text>
</comment>
<dbReference type="GeneID" id="93877142"/>
<dbReference type="STRING" id="56458.SB85_11920"/>
<proteinExistence type="predicted"/>
<dbReference type="PROSITE" id="PS51186">
    <property type="entry name" value="GNAT"/>
    <property type="match status" value="1"/>
</dbReference>
<dbReference type="PANTHER" id="PTHR43792:SF1">
    <property type="entry name" value="N-ACETYLTRANSFERASE DOMAIN-CONTAINING PROTEIN"/>
    <property type="match status" value="1"/>
</dbReference>
<evidence type="ECO:0000313" key="3">
    <source>
        <dbReference type="Proteomes" id="UP000247346"/>
    </source>
</evidence>
<dbReference type="EMBL" id="MDEK01000004">
    <property type="protein sequence ID" value="PPU83906.1"/>
    <property type="molecule type" value="Genomic_DNA"/>
</dbReference>
<protein>
    <submittedName>
        <fullName evidence="2">N-acetyltransferase</fullName>
    </submittedName>
</protein>
<dbReference type="InterPro" id="IPR016181">
    <property type="entry name" value="Acyl_CoA_acyltransferase"/>
</dbReference>
<dbReference type="Pfam" id="PF13302">
    <property type="entry name" value="Acetyltransf_3"/>
    <property type="match status" value="1"/>
</dbReference>
<dbReference type="InterPro" id="IPR000182">
    <property type="entry name" value="GNAT_dom"/>
</dbReference>
<gene>
    <name evidence="2" type="ORF">XsacCFBP4641_05930</name>
</gene>
<feature type="domain" description="N-acetyltransferase" evidence="1">
    <location>
        <begin position="10"/>
        <end position="169"/>
    </location>
</feature>
<dbReference type="SUPFAM" id="SSF55729">
    <property type="entry name" value="Acyl-CoA N-acyltransferases (Nat)"/>
    <property type="match status" value="1"/>
</dbReference>
<dbReference type="AlphaFoldDB" id="A0A2P5Z6S3"/>
<dbReference type="OrthoDB" id="9798081at2"/>
<dbReference type="Gene3D" id="3.40.630.30">
    <property type="match status" value="1"/>
</dbReference>
<dbReference type="Proteomes" id="UP000247346">
    <property type="component" value="Unassembled WGS sequence"/>
</dbReference>
<sequence>MSTVIETARLLLRRLDPERDAAPMLALLNDPGFLAHIGDRGVRDEAQASRYLADGSVRSYAEHGFGLYAVERRDDGAWLGVAGLVLRPTLPAPDLGYALLQPYAGHGYASEAARAVLEYARSVLAMPRVYAIVSPGNARSLRLLAALGFVAQGRVRLSPEAAEVELYLCELYAPQEHA</sequence>
<dbReference type="RefSeq" id="WP_010340301.1">
    <property type="nucleotide sequence ID" value="NZ_CP132343.1"/>
</dbReference>
<evidence type="ECO:0000313" key="2">
    <source>
        <dbReference type="EMBL" id="PPU83906.1"/>
    </source>
</evidence>
<dbReference type="GO" id="GO:0016747">
    <property type="term" value="F:acyltransferase activity, transferring groups other than amino-acyl groups"/>
    <property type="evidence" value="ECO:0007669"/>
    <property type="project" value="InterPro"/>
</dbReference>
<evidence type="ECO:0000259" key="1">
    <source>
        <dbReference type="PROSITE" id="PS51186"/>
    </source>
</evidence>
<reference evidence="2 3" key="1">
    <citation type="submission" date="2016-08" db="EMBL/GenBank/DDBJ databases">
        <authorList>
            <person name="Seilhamer J.J."/>
        </authorList>
    </citation>
    <scope>NUCLEOTIDE SEQUENCE [LARGE SCALE GENOMIC DNA]</scope>
    <source>
        <strain evidence="2 3">CFBP4641</strain>
    </source>
</reference>
<name>A0A2P5Z6S3_9XANT</name>
<keyword evidence="2" id="KW-0808">Transferase</keyword>
<accession>A0A2P5Z6S3</accession>